<feature type="chain" id="PRO_5005583849" evidence="1">
    <location>
        <begin position="19"/>
        <end position="49"/>
    </location>
</feature>
<organism evidence="2">
    <name type="scientific">Octopus bimaculoides</name>
    <name type="common">California two-spotted octopus</name>
    <dbReference type="NCBI Taxonomy" id="37653"/>
    <lineage>
        <taxon>Eukaryota</taxon>
        <taxon>Metazoa</taxon>
        <taxon>Spiralia</taxon>
        <taxon>Lophotrochozoa</taxon>
        <taxon>Mollusca</taxon>
        <taxon>Cephalopoda</taxon>
        <taxon>Coleoidea</taxon>
        <taxon>Octopodiformes</taxon>
        <taxon>Octopoda</taxon>
        <taxon>Incirrata</taxon>
        <taxon>Octopodidae</taxon>
        <taxon>Octopus</taxon>
    </lineage>
</organism>
<gene>
    <name evidence="2" type="ORF">OCBIM_22011948mg</name>
</gene>
<dbReference type="EMBL" id="KQ417847">
    <property type="protein sequence ID" value="KOF90075.1"/>
    <property type="molecule type" value="Genomic_DNA"/>
</dbReference>
<dbReference type="AlphaFoldDB" id="A0A0L8HMS4"/>
<sequence>MWLVSNPLSLMSPFCTLCLCLLDVPYRHVSLVSLHRHTMSMHRAAALRE</sequence>
<accession>A0A0L8HMS4</accession>
<feature type="signal peptide" evidence="1">
    <location>
        <begin position="1"/>
        <end position="18"/>
    </location>
</feature>
<evidence type="ECO:0000256" key="1">
    <source>
        <dbReference type="SAM" id="SignalP"/>
    </source>
</evidence>
<reference evidence="2" key="1">
    <citation type="submission" date="2015-07" db="EMBL/GenBank/DDBJ databases">
        <title>MeaNS - Measles Nucleotide Surveillance Program.</title>
        <authorList>
            <person name="Tran T."/>
            <person name="Druce J."/>
        </authorList>
    </citation>
    <scope>NUCLEOTIDE SEQUENCE</scope>
    <source>
        <strain evidence="2">UCB-OBI-ISO-001</strain>
        <tissue evidence="2">Gonad</tissue>
    </source>
</reference>
<evidence type="ECO:0000313" key="2">
    <source>
        <dbReference type="EMBL" id="KOF90075.1"/>
    </source>
</evidence>
<name>A0A0L8HMS4_OCTBM</name>
<proteinExistence type="predicted"/>
<keyword evidence="1" id="KW-0732">Signal</keyword>
<protein>
    <submittedName>
        <fullName evidence="2">Uncharacterized protein</fullName>
    </submittedName>
</protein>